<feature type="non-terminal residue" evidence="1">
    <location>
        <position position="1"/>
    </location>
</feature>
<dbReference type="EMBL" id="UPTC01004520">
    <property type="protein sequence ID" value="VBB34978.1"/>
    <property type="molecule type" value="Genomic_DNA"/>
</dbReference>
<proteinExistence type="predicted"/>
<gene>
    <name evidence="1" type="ORF">NAV_LOCUS9769</name>
</gene>
<evidence type="ECO:0000313" key="2">
    <source>
        <dbReference type="Proteomes" id="UP000276991"/>
    </source>
</evidence>
<keyword evidence="2" id="KW-1185">Reference proteome</keyword>
<organism evidence="1 2">
    <name type="scientific">Acanthocheilonema viteae</name>
    <name type="common">Filarial nematode worm</name>
    <name type="synonym">Dipetalonema viteae</name>
    <dbReference type="NCBI Taxonomy" id="6277"/>
    <lineage>
        <taxon>Eukaryota</taxon>
        <taxon>Metazoa</taxon>
        <taxon>Ecdysozoa</taxon>
        <taxon>Nematoda</taxon>
        <taxon>Chromadorea</taxon>
        <taxon>Rhabditida</taxon>
        <taxon>Spirurina</taxon>
        <taxon>Spiruromorpha</taxon>
        <taxon>Filarioidea</taxon>
        <taxon>Onchocercidae</taxon>
        <taxon>Acanthocheilonema</taxon>
    </lineage>
</organism>
<accession>A0A498SXK4</accession>
<protein>
    <submittedName>
        <fullName evidence="1">Uncharacterized protein</fullName>
    </submittedName>
</protein>
<name>A0A498SXK4_ACAVI</name>
<dbReference type="Proteomes" id="UP000276991">
    <property type="component" value="Unassembled WGS sequence"/>
</dbReference>
<dbReference type="AlphaFoldDB" id="A0A498SXK4"/>
<sequence length="86" mass="9983">FELICLLDDWLVGCWLIGWSDSSVNRLIDWLFAWLVGRQTPQLIAFWFNSSVGNGSPKNGNSRDKEHTREKKRFYNLKAAKHDGND</sequence>
<reference evidence="1 2" key="1">
    <citation type="submission" date="2018-08" db="EMBL/GenBank/DDBJ databases">
        <authorList>
            <person name="Laetsch R D."/>
            <person name="Stevens L."/>
            <person name="Kumar S."/>
            <person name="Blaxter L. M."/>
        </authorList>
    </citation>
    <scope>NUCLEOTIDE SEQUENCE [LARGE SCALE GENOMIC DNA]</scope>
</reference>
<evidence type="ECO:0000313" key="1">
    <source>
        <dbReference type="EMBL" id="VBB34978.1"/>
    </source>
</evidence>